<comment type="caution">
    <text evidence="2">The sequence shown here is derived from an EMBL/GenBank/DDBJ whole genome shotgun (WGS) entry which is preliminary data.</text>
</comment>
<dbReference type="Proteomes" id="UP000233551">
    <property type="component" value="Unassembled WGS sequence"/>
</dbReference>
<protein>
    <submittedName>
        <fullName evidence="2">Uncharacterized protein</fullName>
    </submittedName>
</protein>
<evidence type="ECO:0000313" key="2">
    <source>
        <dbReference type="EMBL" id="PKI40082.1"/>
    </source>
</evidence>
<dbReference type="AlphaFoldDB" id="A0A2I0I7X1"/>
<feature type="compositionally biased region" description="Polar residues" evidence="1">
    <location>
        <begin position="80"/>
        <end position="89"/>
    </location>
</feature>
<sequence length="89" mass="9299">MGSSPSFQKGNPNGNDTFSITIASRGSRGVVNRVLEDTDGSRDGQPLNATACPRASNLSRHRPPSRSLHVVHGGMRGLVDSSSAGVKVQ</sequence>
<feature type="region of interest" description="Disordered" evidence="1">
    <location>
        <begin position="37"/>
        <end position="89"/>
    </location>
</feature>
<gene>
    <name evidence="2" type="ORF">CRG98_039535</name>
</gene>
<dbReference type="EMBL" id="PGOL01003669">
    <property type="protein sequence ID" value="PKI40082.1"/>
    <property type="molecule type" value="Genomic_DNA"/>
</dbReference>
<accession>A0A2I0I7X1</accession>
<feature type="region of interest" description="Disordered" evidence="1">
    <location>
        <begin position="1"/>
        <end position="22"/>
    </location>
</feature>
<name>A0A2I0I7X1_PUNGR</name>
<evidence type="ECO:0000256" key="1">
    <source>
        <dbReference type="SAM" id="MobiDB-lite"/>
    </source>
</evidence>
<proteinExistence type="predicted"/>
<evidence type="ECO:0000313" key="3">
    <source>
        <dbReference type="Proteomes" id="UP000233551"/>
    </source>
</evidence>
<organism evidence="2 3">
    <name type="scientific">Punica granatum</name>
    <name type="common">Pomegranate</name>
    <dbReference type="NCBI Taxonomy" id="22663"/>
    <lineage>
        <taxon>Eukaryota</taxon>
        <taxon>Viridiplantae</taxon>
        <taxon>Streptophyta</taxon>
        <taxon>Embryophyta</taxon>
        <taxon>Tracheophyta</taxon>
        <taxon>Spermatophyta</taxon>
        <taxon>Magnoliopsida</taxon>
        <taxon>eudicotyledons</taxon>
        <taxon>Gunneridae</taxon>
        <taxon>Pentapetalae</taxon>
        <taxon>rosids</taxon>
        <taxon>malvids</taxon>
        <taxon>Myrtales</taxon>
        <taxon>Lythraceae</taxon>
        <taxon>Punica</taxon>
    </lineage>
</organism>
<reference evidence="2 3" key="1">
    <citation type="submission" date="2017-11" db="EMBL/GenBank/DDBJ databases">
        <title>De-novo sequencing of pomegranate (Punica granatum L.) genome.</title>
        <authorList>
            <person name="Akparov Z."/>
            <person name="Amiraslanov A."/>
            <person name="Hajiyeva S."/>
            <person name="Abbasov M."/>
            <person name="Kaur K."/>
            <person name="Hamwieh A."/>
            <person name="Solovyev V."/>
            <person name="Salamov A."/>
            <person name="Braich B."/>
            <person name="Kosarev P."/>
            <person name="Mahmoud A."/>
            <person name="Hajiyev E."/>
            <person name="Babayeva S."/>
            <person name="Izzatullayeva V."/>
            <person name="Mammadov A."/>
            <person name="Mammadov A."/>
            <person name="Sharifova S."/>
            <person name="Ojaghi J."/>
            <person name="Eynullazada K."/>
            <person name="Bayramov B."/>
            <person name="Abdulazimova A."/>
            <person name="Shahmuradov I."/>
        </authorList>
    </citation>
    <scope>NUCLEOTIDE SEQUENCE [LARGE SCALE GENOMIC DNA]</scope>
    <source>
        <strain evidence="3">cv. AG2017</strain>
        <tissue evidence="2">Leaf</tissue>
    </source>
</reference>
<keyword evidence="3" id="KW-1185">Reference proteome</keyword>